<gene>
    <name evidence="3" type="ORF">LP092_15250</name>
</gene>
<keyword evidence="2" id="KW-1133">Transmembrane helix</keyword>
<evidence type="ECO:0000313" key="4">
    <source>
        <dbReference type="Proteomes" id="UP001163632"/>
    </source>
</evidence>
<keyword evidence="2" id="KW-0812">Transmembrane</keyword>
<keyword evidence="3" id="KW-0614">Plasmid</keyword>
<name>A0ABY6MEK3_MORBO</name>
<reference evidence="3" key="1">
    <citation type="journal article" date="2022" name="BMC Microbiol.">
        <title>Whole genome sequencing of Moraxella bovis strains from North America reveals two genotypes with different genetic determinants.</title>
        <authorList>
            <person name="Wynn E.L."/>
            <person name="Hille M.M."/>
            <person name="Loy J.D."/>
            <person name="Schuller G."/>
            <person name="Kuhn K.L."/>
            <person name="Dickey A.M."/>
            <person name="Bono J.L."/>
            <person name="Clawson M.L."/>
        </authorList>
    </citation>
    <scope>NUCLEOTIDE SEQUENCE</scope>
    <source>
        <strain evidence="3">SAM102599</strain>
    </source>
</reference>
<proteinExistence type="predicted"/>
<dbReference type="EMBL" id="CP087831">
    <property type="protein sequence ID" value="UZA04724.1"/>
    <property type="molecule type" value="Genomic_DNA"/>
</dbReference>
<feature type="transmembrane region" description="Helical" evidence="2">
    <location>
        <begin position="17"/>
        <end position="35"/>
    </location>
</feature>
<feature type="compositionally biased region" description="Basic and acidic residues" evidence="1">
    <location>
        <begin position="65"/>
        <end position="87"/>
    </location>
</feature>
<accession>A0ABY6MEK3</accession>
<sequence length="87" mass="9084">MNLPNFRNQRGQGMTEYIIIVALIAVAAIGAFRYFGQTARSQVAAAAQEVAGTDGAAMNKAAGEAAKKSSEQASKDKGMADFASNKE</sequence>
<dbReference type="RefSeq" id="WP_264697269.1">
    <property type="nucleotide sequence ID" value="NZ_CP087831.1"/>
</dbReference>
<evidence type="ECO:0000256" key="1">
    <source>
        <dbReference type="SAM" id="MobiDB-lite"/>
    </source>
</evidence>
<evidence type="ECO:0000256" key="2">
    <source>
        <dbReference type="SAM" id="Phobius"/>
    </source>
</evidence>
<feature type="region of interest" description="Disordered" evidence="1">
    <location>
        <begin position="61"/>
        <end position="87"/>
    </location>
</feature>
<organism evidence="3 4">
    <name type="scientific">Moraxella bovis</name>
    <dbReference type="NCBI Taxonomy" id="476"/>
    <lineage>
        <taxon>Bacteria</taxon>
        <taxon>Pseudomonadati</taxon>
        <taxon>Pseudomonadota</taxon>
        <taxon>Gammaproteobacteria</taxon>
        <taxon>Moraxellales</taxon>
        <taxon>Moraxellaceae</taxon>
        <taxon>Moraxella</taxon>
    </lineage>
</organism>
<evidence type="ECO:0000313" key="3">
    <source>
        <dbReference type="EMBL" id="UZA04724.1"/>
    </source>
</evidence>
<protein>
    <submittedName>
        <fullName evidence="3">Pilus assembly protein</fullName>
    </submittedName>
</protein>
<dbReference type="Proteomes" id="UP001163632">
    <property type="component" value="Plasmid unnamed1"/>
</dbReference>
<keyword evidence="4" id="KW-1185">Reference proteome</keyword>
<keyword evidence="2" id="KW-0472">Membrane</keyword>
<geneLocation type="plasmid" evidence="3 4">
    <name>unnamed1</name>
</geneLocation>